<keyword evidence="1" id="KW-0808">Transferase</keyword>
<dbReference type="Proteomes" id="UP000179441">
    <property type="component" value="Unassembled WGS sequence"/>
</dbReference>
<comment type="catalytic activity">
    <reaction evidence="7">
        <text>L-tyrosyl-[protein] + ATP = O-(5'-adenylyl)-L-tyrosyl-[protein] + diphosphate</text>
        <dbReference type="Rhea" id="RHEA:54288"/>
        <dbReference type="Rhea" id="RHEA-COMP:10136"/>
        <dbReference type="Rhea" id="RHEA-COMP:13846"/>
        <dbReference type="ChEBI" id="CHEBI:30616"/>
        <dbReference type="ChEBI" id="CHEBI:33019"/>
        <dbReference type="ChEBI" id="CHEBI:46858"/>
        <dbReference type="ChEBI" id="CHEBI:83624"/>
        <dbReference type="EC" id="2.7.7.108"/>
    </reaction>
</comment>
<evidence type="ECO:0000256" key="5">
    <source>
        <dbReference type="ARBA" id="ARBA00034531"/>
    </source>
</evidence>
<comment type="caution">
    <text evidence="9">The sequence shown here is derived from an EMBL/GenBank/DDBJ whole genome shotgun (WGS) entry which is preliminary data.</text>
</comment>
<dbReference type="GO" id="GO:0070733">
    <property type="term" value="F:AMPylase activity"/>
    <property type="evidence" value="ECO:0007669"/>
    <property type="project" value="UniProtKB-EC"/>
</dbReference>
<dbReference type="GO" id="GO:0005524">
    <property type="term" value="F:ATP binding"/>
    <property type="evidence" value="ECO:0007669"/>
    <property type="project" value="UniProtKB-KW"/>
</dbReference>
<dbReference type="Pfam" id="PF02661">
    <property type="entry name" value="Fic"/>
    <property type="match status" value="1"/>
</dbReference>
<evidence type="ECO:0000256" key="3">
    <source>
        <dbReference type="ARBA" id="ARBA00022741"/>
    </source>
</evidence>
<dbReference type="Gene3D" id="1.10.3290.10">
    <property type="entry name" value="Fido-like domain"/>
    <property type="match status" value="1"/>
</dbReference>
<gene>
    <name evidence="9" type="ORF">BKG84_27950</name>
</gene>
<dbReference type="RefSeq" id="WP_070953006.1">
    <property type="nucleotide sequence ID" value="NZ_MLIS01000268.1"/>
</dbReference>
<proteinExistence type="predicted"/>
<protein>
    <recommendedName>
        <fullName evidence="5">protein adenylyltransferase</fullName>
        <ecNumber evidence="5">2.7.7.108</ecNumber>
    </recommendedName>
</protein>
<evidence type="ECO:0000256" key="4">
    <source>
        <dbReference type="ARBA" id="ARBA00022840"/>
    </source>
</evidence>
<dbReference type="PANTHER" id="PTHR39560">
    <property type="entry name" value="PROTEIN ADENYLYLTRANSFERASE FIC-RELATED"/>
    <property type="match status" value="1"/>
</dbReference>
<dbReference type="EC" id="2.7.7.108" evidence="5"/>
<keyword evidence="4" id="KW-0067">ATP-binding</keyword>
<sequence length="199" mass="22571">QWGSYFWPNTQVFKNKLGLKDQASLTAMERLHTTLQAERIASGLIPIDRTFDAAHLKAIHAALFSRIYTWAGEFRTVNMRRGVNEFASVPDIPRVVAEMHRQISETDWAIDDRDVFASNISTTAAIGNFAHAFRDGNGRVMRILLNHVCEHSPYRLDFTDLDPAVWNQRSALTMPDRGSTQVHPEEFVDVFKAITVDAN</sequence>
<dbReference type="PROSITE" id="PS51459">
    <property type="entry name" value="FIDO"/>
    <property type="match status" value="1"/>
</dbReference>
<feature type="domain" description="Fido" evidence="8">
    <location>
        <begin position="51"/>
        <end position="193"/>
    </location>
</feature>
<evidence type="ECO:0000256" key="6">
    <source>
        <dbReference type="ARBA" id="ARBA00047939"/>
    </source>
</evidence>
<keyword evidence="10" id="KW-1185">Reference proteome</keyword>
<keyword evidence="2" id="KW-0548">Nucleotidyltransferase</keyword>
<evidence type="ECO:0000256" key="2">
    <source>
        <dbReference type="ARBA" id="ARBA00022695"/>
    </source>
</evidence>
<dbReference type="InterPro" id="IPR036597">
    <property type="entry name" value="Fido-like_dom_sf"/>
</dbReference>
<keyword evidence="3" id="KW-0547">Nucleotide-binding</keyword>
<dbReference type="EMBL" id="MLIS01000268">
    <property type="protein sequence ID" value="OHU75661.1"/>
    <property type="molecule type" value="Genomic_DNA"/>
</dbReference>
<organism evidence="9 10">
    <name type="scientific">Mycobacteroides chelonae</name>
    <name type="common">Mycobacterium chelonae</name>
    <dbReference type="NCBI Taxonomy" id="1774"/>
    <lineage>
        <taxon>Bacteria</taxon>
        <taxon>Bacillati</taxon>
        <taxon>Actinomycetota</taxon>
        <taxon>Actinomycetes</taxon>
        <taxon>Mycobacteriales</taxon>
        <taxon>Mycobacteriaceae</taxon>
        <taxon>Mycobacteroides</taxon>
    </lineage>
</organism>
<name>A0A1S1LWB7_MYCCH</name>
<evidence type="ECO:0000313" key="9">
    <source>
        <dbReference type="EMBL" id="OHU75661.1"/>
    </source>
</evidence>
<accession>A0A1S1LWB7</accession>
<evidence type="ECO:0000256" key="1">
    <source>
        <dbReference type="ARBA" id="ARBA00022679"/>
    </source>
</evidence>
<reference evidence="9 10" key="1">
    <citation type="submission" date="2016-10" db="EMBL/GenBank/DDBJ databases">
        <title>Evaluation of Human, Veterinary and Environmental Mycobacterium chelonae Isolates by Core Genome Phylogenomic Analysis, Targeted Gene Comparison, and Anti-microbial Susceptibility Patterns: A Tale of Mistaken Identities.</title>
        <authorList>
            <person name="Fogelson S.B."/>
            <person name="Camus A.C."/>
            <person name="Lorenz W."/>
            <person name="Vasireddy R."/>
            <person name="Vasireddy S."/>
            <person name="Smith T."/>
            <person name="Brown-Elliott B.A."/>
            <person name="Wallace R.J.Jr."/>
            <person name="Hasan N.A."/>
            <person name="Reischl U."/>
            <person name="Sanchez S."/>
        </authorList>
    </citation>
    <scope>NUCLEOTIDE SEQUENCE [LARGE SCALE GENOMIC DNA]</scope>
    <source>
        <strain evidence="9 10">15518</strain>
    </source>
</reference>
<dbReference type="InterPro" id="IPR003812">
    <property type="entry name" value="Fido"/>
</dbReference>
<evidence type="ECO:0000259" key="8">
    <source>
        <dbReference type="PROSITE" id="PS51459"/>
    </source>
</evidence>
<evidence type="ECO:0000313" key="10">
    <source>
        <dbReference type="Proteomes" id="UP000179441"/>
    </source>
</evidence>
<dbReference type="AlphaFoldDB" id="A0A1S1LWB7"/>
<comment type="catalytic activity">
    <reaction evidence="6">
        <text>L-threonyl-[protein] + ATP = 3-O-(5'-adenylyl)-L-threonyl-[protein] + diphosphate</text>
        <dbReference type="Rhea" id="RHEA:54292"/>
        <dbReference type="Rhea" id="RHEA-COMP:11060"/>
        <dbReference type="Rhea" id="RHEA-COMP:13847"/>
        <dbReference type="ChEBI" id="CHEBI:30013"/>
        <dbReference type="ChEBI" id="CHEBI:30616"/>
        <dbReference type="ChEBI" id="CHEBI:33019"/>
        <dbReference type="ChEBI" id="CHEBI:138113"/>
        <dbReference type="EC" id="2.7.7.108"/>
    </reaction>
</comment>
<dbReference type="GO" id="GO:0051302">
    <property type="term" value="P:regulation of cell division"/>
    <property type="evidence" value="ECO:0007669"/>
    <property type="project" value="TreeGrafter"/>
</dbReference>
<dbReference type="SUPFAM" id="SSF140931">
    <property type="entry name" value="Fic-like"/>
    <property type="match status" value="1"/>
</dbReference>
<feature type="non-terminal residue" evidence="9">
    <location>
        <position position="1"/>
    </location>
</feature>
<evidence type="ECO:0000256" key="7">
    <source>
        <dbReference type="ARBA" id="ARBA00048696"/>
    </source>
</evidence>
<dbReference type="PANTHER" id="PTHR39560:SF1">
    <property type="entry name" value="PROTEIN ADENYLYLTRANSFERASE FIC-RELATED"/>
    <property type="match status" value="1"/>
</dbReference>